<protein>
    <submittedName>
        <fullName evidence="2">Type II toxin-antitoxin system VapC family toxin</fullName>
    </submittedName>
</protein>
<dbReference type="Pfam" id="PF01850">
    <property type="entry name" value="PIN"/>
    <property type="match status" value="1"/>
</dbReference>
<sequence length="134" mass="14022">MSEDAVLDASALIALLLGEPGCEVVEAVMPGAMISAVNLAEVVSKLTEGGVPSQDAYAATMEAGPRVVDFTAEQVEFVGRLRGLTRSHRLSLGDRCCLALGKQKGARILTTDRAWLKVAGEIGVQVTLIRTGAN</sequence>
<dbReference type="SUPFAM" id="SSF88723">
    <property type="entry name" value="PIN domain-like"/>
    <property type="match status" value="1"/>
</dbReference>
<dbReference type="InterPro" id="IPR029060">
    <property type="entry name" value="PIN-like_dom_sf"/>
</dbReference>
<evidence type="ECO:0000259" key="1">
    <source>
        <dbReference type="Pfam" id="PF01850"/>
    </source>
</evidence>
<feature type="domain" description="PIN" evidence="1">
    <location>
        <begin position="6"/>
        <end position="120"/>
    </location>
</feature>
<gene>
    <name evidence="2" type="ORF">HHL28_03555</name>
</gene>
<dbReference type="KEGG" id="acru:HHL28_03555"/>
<organism evidence="2 3">
    <name type="scientific">Aerophototrophica crusticola</name>
    <dbReference type="NCBI Taxonomy" id="1709002"/>
    <lineage>
        <taxon>Bacteria</taxon>
        <taxon>Pseudomonadati</taxon>
        <taxon>Pseudomonadota</taxon>
        <taxon>Alphaproteobacteria</taxon>
        <taxon>Rhodospirillales</taxon>
        <taxon>Rhodospirillaceae</taxon>
        <taxon>Aerophototrophica</taxon>
    </lineage>
</organism>
<dbReference type="InterPro" id="IPR002716">
    <property type="entry name" value="PIN_dom"/>
</dbReference>
<name>A0A858R4C6_9PROT</name>
<evidence type="ECO:0000313" key="3">
    <source>
        <dbReference type="Proteomes" id="UP000501891"/>
    </source>
</evidence>
<keyword evidence="3" id="KW-1185">Reference proteome</keyword>
<proteinExistence type="predicted"/>
<dbReference type="Proteomes" id="UP000501891">
    <property type="component" value="Chromosome"/>
</dbReference>
<accession>A0A858R4C6</accession>
<evidence type="ECO:0000313" key="2">
    <source>
        <dbReference type="EMBL" id="QJE72299.1"/>
    </source>
</evidence>
<dbReference type="CDD" id="cd18682">
    <property type="entry name" value="PIN_VapC-like"/>
    <property type="match status" value="1"/>
</dbReference>
<reference evidence="2" key="1">
    <citation type="submission" date="2020-04" db="EMBL/GenBank/DDBJ databases">
        <title>A desert anoxygenic phototrophic bacterium fixes CO2 using RubisCO under aerobic conditions.</title>
        <authorList>
            <person name="Tang K."/>
        </authorList>
    </citation>
    <scope>NUCLEOTIDE SEQUENCE [LARGE SCALE GENOMIC DNA]</scope>
    <source>
        <strain evidence="2">MIMtkB3</strain>
    </source>
</reference>
<dbReference type="Gene3D" id="3.40.50.1010">
    <property type="entry name" value="5'-nuclease"/>
    <property type="match status" value="1"/>
</dbReference>
<dbReference type="EMBL" id="CP051775">
    <property type="protein sequence ID" value="QJE72299.1"/>
    <property type="molecule type" value="Genomic_DNA"/>
</dbReference>
<dbReference type="AlphaFoldDB" id="A0A858R4C6"/>